<dbReference type="Pfam" id="PF02949">
    <property type="entry name" value="7tm_6"/>
    <property type="match status" value="1"/>
</dbReference>
<dbReference type="eggNOG" id="ENOG502TB3M">
    <property type="taxonomic scope" value="Eukaryota"/>
</dbReference>
<keyword evidence="7 11" id="KW-0472">Membrane</keyword>
<evidence type="ECO:0000256" key="7">
    <source>
        <dbReference type="ARBA" id="ARBA00023136"/>
    </source>
</evidence>
<evidence type="ECO:0000256" key="6">
    <source>
        <dbReference type="ARBA" id="ARBA00022989"/>
    </source>
</evidence>
<reference evidence="13" key="4">
    <citation type="submission" date="2015-06" db="UniProtKB">
        <authorList>
            <consortium name="EnsemblMetazoa"/>
        </authorList>
    </citation>
    <scope>IDENTIFICATION</scope>
</reference>
<feature type="transmembrane region" description="Helical" evidence="11">
    <location>
        <begin position="269"/>
        <end position="290"/>
    </location>
</feature>
<keyword evidence="14" id="KW-1185">Reference proteome</keyword>
<dbReference type="HOGENOM" id="CLU_040214_1_0_1"/>
<dbReference type="PANTHER" id="PTHR21137">
    <property type="entry name" value="ODORANT RECEPTOR"/>
    <property type="match status" value="1"/>
</dbReference>
<evidence type="ECO:0000256" key="5">
    <source>
        <dbReference type="ARBA" id="ARBA00022725"/>
    </source>
</evidence>
<dbReference type="VEuPathDB" id="VectorBase:ADAC004496"/>
<evidence type="ECO:0000313" key="14">
    <source>
        <dbReference type="Proteomes" id="UP000000673"/>
    </source>
</evidence>
<organism evidence="12">
    <name type="scientific">Anopheles darlingi</name>
    <name type="common">Mosquito</name>
    <dbReference type="NCBI Taxonomy" id="43151"/>
    <lineage>
        <taxon>Eukaryota</taxon>
        <taxon>Metazoa</taxon>
        <taxon>Ecdysozoa</taxon>
        <taxon>Arthropoda</taxon>
        <taxon>Hexapoda</taxon>
        <taxon>Insecta</taxon>
        <taxon>Pterygota</taxon>
        <taxon>Neoptera</taxon>
        <taxon>Endopterygota</taxon>
        <taxon>Diptera</taxon>
        <taxon>Nematocera</taxon>
        <taxon>Culicoidea</taxon>
        <taxon>Culicidae</taxon>
        <taxon>Anophelinae</taxon>
        <taxon>Anopheles</taxon>
    </lineage>
</organism>
<comment type="subcellular location">
    <subcellularLocation>
        <location evidence="1">Cell membrane</location>
        <topology evidence="1">Multi-pass membrane protein</topology>
    </subcellularLocation>
</comment>
<protein>
    <submittedName>
        <fullName evidence="12">Putative odorant receptor</fullName>
    </submittedName>
</protein>
<feature type="transmembrane region" description="Helical" evidence="11">
    <location>
        <begin position="186"/>
        <end position="207"/>
    </location>
</feature>
<keyword evidence="5" id="KW-0552">Olfaction</keyword>
<dbReference type="EMBL" id="ADMH02001192">
    <property type="protein sequence ID" value="ETN63780.1"/>
    <property type="molecule type" value="Genomic_DNA"/>
</dbReference>
<dbReference type="VEuPathDB" id="VectorBase:ADAR2_009948"/>
<dbReference type="STRING" id="43151.W5JLJ5"/>
<dbReference type="EnsemblMetazoa" id="ADAC004496-RA">
    <property type="protein sequence ID" value="ADAC004496-PA"/>
    <property type="gene ID" value="ADAC004496"/>
</dbReference>
<feature type="transmembrane region" description="Helical" evidence="11">
    <location>
        <begin position="31"/>
        <end position="50"/>
    </location>
</feature>
<keyword evidence="8 12" id="KW-0675">Receptor</keyword>
<feature type="region of interest" description="Disordered" evidence="10">
    <location>
        <begin position="398"/>
        <end position="458"/>
    </location>
</feature>
<feature type="transmembrane region" description="Helical" evidence="11">
    <location>
        <begin position="62"/>
        <end position="85"/>
    </location>
</feature>
<dbReference type="AlphaFoldDB" id="W5JLJ5"/>
<dbReference type="GO" id="GO:0007165">
    <property type="term" value="P:signal transduction"/>
    <property type="evidence" value="ECO:0007669"/>
    <property type="project" value="UniProtKB-KW"/>
</dbReference>
<evidence type="ECO:0000256" key="4">
    <source>
        <dbReference type="ARBA" id="ARBA00022692"/>
    </source>
</evidence>
<name>W5JLJ5_ANODA</name>
<reference evidence="12 14" key="1">
    <citation type="journal article" date="2010" name="BMC Genomics">
        <title>Combination of measures distinguishes pre-miRNAs from other stem-loops in the genome of the newly sequenced Anopheles darlingi.</title>
        <authorList>
            <person name="Mendes N.D."/>
            <person name="Freitas A.T."/>
            <person name="Vasconcelos A.T."/>
            <person name="Sagot M.F."/>
        </authorList>
    </citation>
    <scope>NUCLEOTIDE SEQUENCE</scope>
</reference>
<dbReference type="GO" id="GO:0004984">
    <property type="term" value="F:olfactory receptor activity"/>
    <property type="evidence" value="ECO:0007669"/>
    <property type="project" value="InterPro"/>
</dbReference>
<evidence type="ECO:0000256" key="1">
    <source>
        <dbReference type="ARBA" id="ARBA00004651"/>
    </source>
</evidence>
<reference evidence="12" key="2">
    <citation type="submission" date="2010-05" db="EMBL/GenBank/DDBJ databases">
        <authorList>
            <person name="Almeida L.G."/>
            <person name="Nicolas M.F."/>
            <person name="Souza R.C."/>
            <person name="Vasconcelos A.T.R."/>
        </authorList>
    </citation>
    <scope>NUCLEOTIDE SEQUENCE</scope>
</reference>
<evidence type="ECO:0000313" key="13">
    <source>
        <dbReference type="EnsemblMetazoa" id="ADAC004496-PA"/>
    </source>
</evidence>
<keyword evidence="6 11" id="KW-1133">Transmembrane helix</keyword>
<dbReference type="PANTHER" id="PTHR21137:SF35">
    <property type="entry name" value="ODORANT RECEPTOR 19A-RELATED"/>
    <property type="match status" value="1"/>
</dbReference>
<accession>W5JLJ5</accession>
<evidence type="ECO:0000256" key="11">
    <source>
        <dbReference type="SAM" id="Phobius"/>
    </source>
</evidence>
<evidence type="ECO:0000256" key="9">
    <source>
        <dbReference type="ARBA" id="ARBA00023224"/>
    </source>
</evidence>
<keyword evidence="2" id="KW-1003">Cell membrane</keyword>
<gene>
    <name evidence="12" type="ORF">AND_004496</name>
</gene>
<dbReference type="GO" id="GO:0005549">
    <property type="term" value="F:odorant binding"/>
    <property type="evidence" value="ECO:0007669"/>
    <property type="project" value="InterPro"/>
</dbReference>
<dbReference type="Proteomes" id="UP000000673">
    <property type="component" value="Unassembled WGS sequence"/>
</dbReference>
<keyword evidence="3" id="KW-0716">Sensory transduction</keyword>
<dbReference type="InterPro" id="IPR004117">
    <property type="entry name" value="7tm6_olfct_rcpt"/>
</dbReference>
<dbReference type="OMA" id="CTIYFQL"/>
<reference evidence="12" key="3">
    <citation type="journal article" date="2013" name="Nucleic Acids Res.">
        <title>The genome of Anopheles darlingi, the main neotropical malaria vector.</title>
        <authorList>
            <person name="Marinotti O."/>
            <person name="Cerqueira G.C."/>
            <person name="de Almeida L.G."/>
            <person name="Ferro M.I."/>
            <person name="Loreto E.L."/>
            <person name="Zaha A."/>
            <person name="Teixeira S.M."/>
            <person name="Wespiser A.R."/>
            <person name="Almeida E Silva A."/>
            <person name="Schlindwein A.D."/>
            <person name="Pacheco A.C."/>
            <person name="Silva A.L."/>
            <person name="Graveley B.R."/>
            <person name="Walenz B.P."/>
            <person name="Lima Bde A."/>
            <person name="Ribeiro C.A."/>
            <person name="Nunes-Silva C.G."/>
            <person name="de Carvalho C.R."/>
            <person name="Soares C.M."/>
            <person name="de Menezes C.B."/>
            <person name="Matiolli C."/>
            <person name="Caffrey D."/>
            <person name="Araujo D.A."/>
            <person name="de Oliveira D.M."/>
            <person name="Golenbock D."/>
            <person name="Grisard E.C."/>
            <person name="Fantinatti-Garboggini F."/>
            <person name="de Carvalho F.M."/>
            <person name="Barcellos F.G."/>
            <person name="Prosdocimi F."/>
            <person name="May G."/>
            <person name="Azevedo Junior G.M."/>
            <person name="Guimaraes G.M."/>
            <person name="Goldman G.H."/>
            <person name="Padilha I.Q."/>
            <person name="Batista Jda S."/>
            <person name="Ferro J.A."/>
            <person name="Ribeiro J.M."/>
            <person name="Fietto J.L."/>
            <person name="Dabbas K.M."/>
            <person name="Cerdeira L."/>
            <person name="Agnez-Lima L.F."/>
            <person name="Brocchi M."/>
            <person name="de Carvalho M.O."/>
            <person name="Teixeira Mde M."/>
            <person name="Diniz Maia Mde M."/>
            <person name="Goldman M.H."/>
            <person name="Cruz Schneider M.P."/>
            <person name="Felipe M.S."/>
            <person name="Hungria M."/>
            <person name="Nicolas M.F."/>
            <person name="Pereira M."/>
            <person name="Montes M.A."/>
            <person name="Cantao M.E."/>
            <person name="Vincentz M."/>
            <person name="Rafael M.S."/>
            <person name="Silverman N."/>
            <person name="Stoco P.H."/>
            <person name="Souza R.C."/>
            <person name="Vicentini R."/>
            <person name="Gazzinelli R.T."/>
            <person name="Neves Rde O."/>
            <person name="Silva R."/>
            <person name="Astolfi-Filho S."/>
            <person name="Maciel T.E."/>
            <person name="Urmenyi T.P."/>
            <person name="Tadei W.P."/>
            <person name="Camargo E.P."/>
            <person name="de Vasconcelos A.T."/>
        </authorList>
    </citation>
    <scope>NUCLEOTIDE SEQUENCE</scope>
</reference>
<evidence type="ECO:0000256" key="2">
    <source>
        <dbReference type="ARBA" id="ARBA00022475"/>
    </source>
</evidence>
<dbReference type="GO" id="GO:0005886">
    <property type="term" value="C:plasma membrane"/>
    <property type="evidence" value="ECO:0007669"/>
    <property type="project" value="UniProtKB-SubCell"/>
</dbReference>
<evidence type="ECO:0000256" key="10">
    <source>
        <dbReference type="SAM" id="MobiDB-lite"/>
    </source>
</evidence>
<sequence length="517" mass="57651">MSFFTIDKPPGVPYVVLKLLHLMGISVEQRVRYGLVVAIFLVFLVVIAIPKMCFGYPDFESSVIGLAELFFQTNRFVGVLLIALYNETLIQLIRKAETFTRDGLHSPAVLTEVPPVAQHLISRDRQINRVLKVYLIAILVPANFYSNSPIAVTLWKYYGAAGNDSSVQFNLHMEENFYGLDIRSNLCHYLIFGVIMAPTAYLCSFVGTAKLASLLALIKYCTIYFQLVSLKIQDTARHRRYDTELSKIIRMHQDALEMAQQLKTLTAPILLMQFLLCVLVWSSMLLYFTVSGFGTQFINLFVLFVFDTTEMFGYCYLGTELSDAATEVGKVLYENGWEGESPKVQKKLQLVLFRSQNHVGIMAGKFAYMNMEQFGEVGFEFGNGCKCNNSSPTDTEALKAKFKSPSSRKDSANVSRFGAPSSSEDRNENSGQSGGTGGNDATSVAVEGGLHSGGHCRGRHDQLRRCRFARLRRKVAVVYHSAVYHLIFATFPGHDTVIVTVATSVSVSESLIVTDFD</sequence>
<evidence type="ECO:0000256" key="8">
    <source>
        <dbReference type="ARBA" id="ARBA00023170"/>
    </source>
</evidence>
<evidence type="ECO:0000313" key="12">
    <source>
        <dbReference type="EMBL" id="ETN63780.1"/>
    </source>
</evidence>
<keyword evidence="9" id="KW-0807">Transducer</keyword>
<evidence type="ECO:0000256" key="3">
    <source>
        <dbReference type="ARBA" id="ARBA00022606"/>
    </source>
</evidence>
<proteinExistence type="predicted"/>
<keyword evidence="4 11" id="KW-0812">Transmembrane</keyword>